<comment type="caution">
    <text evidence="1">The sequence shown here is derived from an EMBL/GenBank/DDBJ whole genome shotgun (WGS) entry which is preliminary data.</text>
</comment>
<evidence type="ECO:0000313" key="1">
    <source>
        <dbReference type="EMBL" id="EDM98070.1"/>
    </source>
</evidence>
<reference evidence="1 2" key="2">
    <citation type="submission" date="2007-06" db="EMBL/GenBank/DDBJ databases">
        <title>Draft genome sequence of Pseudoflavonifractor capillosus ATCC 29799.</title>
        <authorList>
            <person name="Sudarsanam P."/>
            <person name="Ley R."/>
            <person name="Guruge J."/>
            <person name="Turnbaugh P.J."/>
            <person name="Mahowald M."/>
            <person name="Liep D."/>
            <person name="Gordon J."/>
        </authorList>
    </citation>
    <scope>NUCLEOTIDE SEQUENCE [LARGE SCALE GENOMIC DNA]</scope>
    <source>
        <strain evidence="1 2">ATCC 29799</strain>
    </source>
</reference>
<keyword evidence="2" id="KW-1185">Reference proteome</keyword>
<organism evidence="1 2">
    <name type="scientific">Pseudoflavonifractor capillosus ATCC 29799</name>
    <dbReference type="NCBI Taxonomy" id="411467"/>
    <lineage>
        <taxon>Bacteria</taxon>
        <taxon>Bacillati</taxon>
        <taxon>Bacillota</taxon>
        <taxon>Clostridia</taxon>
        <taxon>Eubacteriales</taxon>
        <taxon>Oscillospiraceae</taxon>
        <taxon>Pseudoflavonifractor</taxon>
    </lineage>
</organism>
<gene>
    <name evidence="1" type="ORF">BACCAP_04098</name>
</gene>
<name>A6P0T2_9FIRM</name>
<dbReference type="AlphaFoldDB" id="A6P0T2"/>
<reference evidence="1 2" key="1">
    <citation type="submission" date="2007-04" db="EMBL/GenBank/DDBJ databases">
        <authorList>
            <person name="Fulton L."/>
            <person name="Clifton S."/>
            <person name="Fulton B."/>
            <person name="Xu J."/>
            <person name="Minx P."/>
            <person name="Pepin K.H."/>
            <person name="Johnson M."/>
            <person name="Thiruvilangam P."/>
            <person name="Bhonagiri V."/>
            <person name="Nash W.E."/>
            <person name="Mardis E.R."/>
            <person name="Wilson R.K."/>
        </authorList>
    </citation>
    <scope>NUCLEOTIDE SEQUENCE [LARGE SCALE GENOMIC DNA]</scope>
    <source>
        <strain evidence="1 2">ATCC 29799</strain>
    </source>
</reference>
<protein>
    <submittedName>
        <fullName evidence="1">Uncharacterized protein</fullName>
    </submittedName>
</protein>
<proteinExistence type="predicted"/>
<evidence type="ECO:0000313" key="2">
    <source>
        <dbReference type="Proteomes" id="UP000003639"/>
    </source>
</evidence>
<dbReference type="Proteomes" id="UP000003639">
    <property type="component" value="Unassembled WGS sequence"/>
</dbReference>
<accession>A6P0T2</accession>
<dbReference type="EMBL" id="AAXG02000044">
    <property type="protein sequence ID" value="EDM98070.1"/>
    <property type="molecule type" value="Genomic_DNA"/>
</dbReference>
<sequence length="37" mass="4221">MIKAHRTGIPDRYAILFGQEKNLKTEVFRVFGAATQI</sequence>